<comment type="subcellular location">
    <subcellularLocation>
        <location evidence="1">Membrane</location>
        <topology evidence="1">Single-pass membrane protein</topology>
    </subcellularLocation>
</comment>
<feature type="domain" description="Cadherin" evidence="11">
    <location>
        <begin position="244"/>
        <end position="350"/>
    </location>
</feature>
<feature type="domain" description="Cadherin" evidence="11">
    <location>
        <begin position="357"/>
        <end position="469"/>
    </location>
</feature>
<dbReference type="EMBL" id="BEZZ01000145">
    <property type="protein sequence ID" value="GCC26958.1"/>
    <property type="molecule type" value="Genomic_DNA"/>
</dbReference>
<dbReference type="PROSITE" id="PS50268">
    <property type="entry name" value="CADHERIN_2"/>
    <property type="match status" value="9"/>
</dbReference>
<feature type="domain" description="Cadherin" evidence="11">
    <location>
        <begin position="686"/>
        <end position="799"/>
    </location>
</feature>
<keyword evidence="7 9" id="KW-0472">Membrane</keyword>
<evidence type="ECO:0000256" key="4">
    <source>
        <dbReference type="ARBA" id="ARBA00022737"/>
    </source>
</evidence>
<keyword evidence="13" id="KW-1185">Reference proteome</keyword>
<dbReference type="OMA" id="EMETQEM"/>
<dbReference type="FunFam" id="2.60.40.60:FF:000020">
    <property type="entry name" value="Dachsous cadherin-related 1b"/>
    <property type="match status" value="1"/>
</dbReference>
<gene>
    <name evidence="12" type="ORF">chiPu_0005378</name>
</gene>
<feature type="domain" description="Cadherin" evidence="11">
    <location>
        <begin position="576"/>
        <end position="685"/>
    </location>
</feature>
<dbReference type="SMART" id="SM00112">
    <property type="entry name" value="CA"/>
    <property type="match status" value="9"/>
</dbReference>
<keyword evidence="5 8" id="KW-0106">Calcium</keyword>
<dbReference type="PRINTS" id="PR00205">
    <property type="entry name" value="CADHERIN"/>
</dbReference>
<dbReference type="OrthoDB" id="6491773at2759"/>
<name>A0A401S985_CHIPU</name>
<dbReference type="Proteomes" id="UP000287033">
    <property type="component" value="Unassembled WGS sequence"/>
</dbReference>
<evidence type="ECO:0000259" key="11">
    <source>
        <dbReference type="PROSITE" id="PS50268"/>
    </source>
</evidence>
<dbReference type="PANTHER" id="PTHR24026:SF133">
    <property type="entry name" value="CADHERIN-RELATED FAMILY MEMBER 2"/>
    <property type="match status" value="1"/>
</dbReference>
<dbReference type="FunFam" id="2.60.40.60:FF:000092">
    <property type="entry name" value="Protocadherin 8"/>
    <property type="match status" value="1"/>
</dbReference>
<dbReference type="GO" id="GO:0050839">
    <property type="term" value="F:cell adhesion molecule binding"/>
    <property type="evidence" value="ECO:0007669"/>
    <property type="project" value="TreeGrafter"/>
</dbReference>
<evidence type="ECO:0000256" key="2">
    <source>
        <dbReference type="ARBA" id="ARBA00022692"/>
    </source>
</evidence>
<proteinExistence type="predicted"/>
<keyword evidence="3 10" id="KW-0732">Signal</keyword>
<dbReference type="PROSITE" id="PS00232">
    <property type="entry name" value="CADHERIN_1"/>
    <property type="match status" value="5"/>
</dbReference>
<evidence type="ECO:0000256" key="7">
    <source>
        <dbReference type="ARBA" id="ARBA00023136"/>
    </source>
</evidence>
<protein>
    <recommendedName>
        <fullName evidence="11">Cadherin domain-containing protein</fullName>
    </recommendedName>
</protein>
<dbReference type="GO" id="GO:0007156">
    <property type="term" value="P:homophilic cell adhesion via plasma membrane adhesion molecules"/>
    <property type="evidence" value="ECO:0007669"/>
    <property type="project" value="InterPro"/>
</dbReference>
<feature type="signal peptide" evidence="10">
    <location>
        <begin position="1"/>
        <end position="19"/>
    </location>
</feature>
<feature type="domain" description="Cadherin" evidence="11">
    <location>
        <begin position="470"/>
        <end position="575"/>
    </location>
</feature>
<dbReference type="CDD" id="cd11304">
    <property type="entry name" value="Cadherin_repeat"/>
    <property type="match status" value="8"/>
</dbReference>
<evidence type="ECO:0000256" key="10">
    <source>
        <dbReference type="SAM" id="SignalP"/>
    </source>
</evidence>
<evidence type="ECO:0000256" key="1">
    <source>
        <dbReference type="ARBA" id="ARBA00004167"/>
    </source>
</evidence>
<keyword evidence="6 9" id="KW-1133">Transmembrane helix</keyword>
<organism evidence="12 13">
    <name type="scientific">Chiloscyllium punctatum</name>
    <name type="common">Brownbanded bambooshark</name>
    <name type="synonym">Hemiscyllium punctatum</name>
    <dbReference type="NCBI Taxonomy" id="137246"/>
    <lineage>
        <taxon>Eukaryota</taxon>
        <taxon>Metazoa</taxon>
        <taxon>Chordata</taxon>
        <taxon>Craniata</taxon>
        <taxon>Vertebrata</taxon>
        <taxon>Chondrichthyes</taxon>
        <taxon>Elasmobranchii</taxon>
        <taxon>Galeomorphii</taxon>
        <taxon>Galeoidea</taxon>
        <taxon>Orectolobiformes</taxon>
        <taxon>Hemiscylliidae</taxon>
        <taxon>Chiloscyllium</taxon>
    </lineage>
</organism>
<dbReference type="FunFam" id="2.60.40.60:FF:000168">
    <property type="entry name" value="Cadherin-related family member 2"/>
    <property type="match status" value="1"/>
</dbReference>
<reference evidence="12 13" key="1">
    <citation type="journal article" date="2018" name="Nat. Ecol. Evol.">
        <title>Shark genomes provide insights into elasmobranch evolution and the origin of vertebrates.</title>
        <authorList>
            <person name="Hara Y"/>
            <person name="Yamaguchi K"/>
            <person name="Onimaru K"/>
            <person name="Kadota M"/>
            <person name="Koyanagi M"/>
            <person name="Keeley SD"/>
            <person name="Tatsumi K"/>
            <person name="Tanaka K"/>
            <person name="Motone F"/>
            <person name="Kageyama Y"/>
            <person name="Nozu R"/>
            <person name="Adachi N"/>
            <person name="Nishimura O"/>
            <person name="Nakagawa R"/>
            <person name="Tanegashima C"/>
            <person name="Kiyatake I"/>
            <person name="Matsumoto R"/>
            <person name="Murakumo K"/>
            <person name="Nishida K"/>
            <person name="Terakita A"/>
            <person name="Kuratani S"/>
            <person name="Sato K"/>
            <person name="Hyodo S Kuraku.S."/>
        </authorList>
    </citation>
    <scope>NUCLEOTIDE SEQUENCE [LARGE SCALE GENOMIC DNA]</scope>
</reference>
<dbReference type="InterPro" id="IPR015919">
    <property type="entry name" value="Cadherin-like_sf"/>
</dbReference>
<dbReference type="SUPFAM" id="SSF49313">
    <property type="entry name" value="Cadherin-like"/>
    <property type="match status" value="9"/>
</dbReference>
<dbReference type="STRING" id="137246.A0A401S985"/>
<feature type="chain" id="PRO_5019341654" description="Cadherin domain-containing protein" evidence="10">
    <location>
        <begin position="20"/>
        <end position="1323"/>
    </location>
</feature>
<comment type="caution">
    <text evidence="12">The sequence shown here is derived from an EMBL/GenBank/DDBJ whole genome shotgun (WGS) entry which is preliminary data.</text>
</comment>
<dbReference type="Pfam" id="PF00028">
    <property type="entry name" value="Cadherin"/>
    <property type="match status" value="4"/>
</dbReference>
<dbReference type="InterPro" id="IPR020894">
    <property type="entry name" value="Cadherin_CS"/>
</dbReference>
<evidence type="ECO:0000256" key="5">
    <source>
        <dbReference type="ARBA" id="ARBA00022837"/>
    </source>
</evidence>
<evidence type="ECO:0000313" key="13">
    <source>
        <dbReference type="Proteomes" id="UP000287033"/>
    </source>
</evidence>
<feature type="domain" description="Cadherin" evidence="11">
    <location>
        <begin position="936"/>
        <end position="1051"/>
    </location>
</feature>
<sequence>MRTLHYLYAVCIILIPGKSTLIWSQNVAPTFKANMTVVHVTEAAPRGTFVFRIAADDKDGDPLSYGLEGELALLYFMVNSSSGDVIVKEAIDREVYENSNDHFGVIITVDDGINALVRKTLHIYIEDVNDNSPVFKGLPYQVEVAENENVGTEIFKVFARDIDRGNNGSVTYEILELLPSDNNDLFEISKNGSIYLKGQLDFSVSTIYQLLVKAEDQGEPETKYSTARLIVNVIDIPNKPPEYLSSFYYVRVPENLPVNTSIITITAIDGDQGINNPVRYSINGTKAFTVDEVTGTITVVSLLDREEMKEHVTIDITAFELVEGVKDLSASTTAAVTVLILDVNDNKPTFYSVHGISTDKFHVSVPEETANGVPILHIFVQDLDQGYNGTFEVFLFGANSTAFKLNQNIVYNEGILTLQVASSERLDFEKSDFSQFQICAVEMETQEMFSSVAIVHVDITDRNDNSPVFDQDYFLLEVPEDSPNGYSVTCITATDADSSDLHRITYQLLGSDSVLQTFDVDPHLGTFFVKNKMFLDREKRQQFFAILQARDGGGLATNVQIEVSISDANDEVPIFQRNSYTGFIKENVIKDIVQVQAFDRDQEGSPNSNIIYSIIEGDPVKHFTMNSSTGIISAVKPLDRESMDDSLNGIINLTVQARDCGNPPHSSTVQVVIKVEDVNDNKPVFNQSTIFVAVPEDQLDHCIVSIWASDNDVTDPNRLLIYSLEDGARGQFILSTEKIELHQPAACIRVNPEYRLDYDGGPRKYRLKVAANDFGFNPNTGDMTIEVDILDVNDETPVLIGSSLSDVFASENGRINATVTAIQAFDPDTDAELHFFIQGTECLDEKGERLSSSLCKNWFQVMEQSGSLLYSGSVDRESVQAVQLRVQVVDYNTVLSSNMSEEGHIKIIIADENDNPPEFTKMENKSVVPTEFIIDGLEIAVFEATDYDVGKNGIITFCIVEVIFSTTDALPINKTAAESFYIQTSLNSEHLWQGSLRIKNHLDFTRKGGWKVKVAAIDGGLPSNSVHHLLEVFVVDGNSKLQLIFDSSPGSVLLNKKKILSVLEAGEPENTVIVSKISPAVKSMNLKGTLMDVYFICGNGTTVDPDVVRRQLEQNVSVLSKLIDMGLIIVGSNDSHLQPDNKNILYGVIFILAGANIISITLAAFVPVCIRQSYQHKLKAASAMTATVMTSVRSNPMIGDVPGTNMHSSEGSNPIWNKTLFSEASSYFNAEACLDEKSLNSLDDNVIADEKDYFNIRKPSKYKDQDILKGAQGKDVTNSQEMASQEFLSVVLASHEECKKTEKLESGKTVCLFSNKGLKCTDL</sequence>
<evidence type="ECO:0000256" key="3">
    <source>
        <dbReference type="ARBA" id="ARBA00022729"/>
    </source>
</evidence>
<keyword evidence="2 9" id="KW-0812">Transmembrane</keyword>
<evidence type="ECO:0000256" key="9">
    <source>
        <dbReference type="SAM" id="Phobius"/>
    </source>
</evidence>
<dbReference type="GO" id="GO:0005509">
    <property type="term" value="F:calcium ion binding"/>
    <property type="evidence" value="ECO:0007669"/>
    <property type="project" value="UniProtKB-UniRule"/>
</dbReference>
<keyword evidence="4" id="KW-0677">Repeat</keyword>
<dbReference type="FunFam" id="2.60.40.60:FF:000033">
    <property type="entry name" value="FAT atypical cadherin 1"/>
    <property type="match status" value="1"/>
</dbReference>
<evidence type="ECO:0000256" key="8">
    <source>
        <dbReference type="PROSITE-ProRule" id="PRU00043"/>
    </source>
</evidence>
<feature type="transmembrane region" description="Helical" evidence="9">
    <location>
        <begin position="1144"/>
        <end position="1170"/>
    </location>
</feature>
<evidence type="ECO:0000313" key="12">
    <source>
        <dbReference type="EMBL" id="GCC26958.1"/>
    </source>
</evidence>
<evidence type="ECO:0000256" key="6">
    <source>
        <dbReference type="ARBA" id="ARBA00022989"/>
    </source>
</evidence>
<dbReference type="InterPro" id="IPR002126">
    <property type="entry name" value="Cadherin-like_dom"/>
</dbReference>
<feature type="domain" description="Cadherin" evidence="11">
    <location>
        <begin position="811"/>
        <end position="919"/>
    </location>
</feature>
<feature type="domain" description="Cadherin" evidence="11">
    <location>
        <begin position="136"/>
        <end position="243"/>
    </location>
</feature>
<feature type="domain" description="Cadherin" evidence="11">
    <location>
        <begin position="32"/>
        <end position="135"/>
    </location>
</feature>
<dbReference type="Gene3D" id="2.60.40.60">
    <property type="entry name" value="Cadherins"/>
    <property type="match status" value="9"/>
</dbReference>
<dbReference type="GO" id="GO:0005886">
    <property type="term" value="C:plasma membrane"/>
    <property type="evidence" value="ECO:0007669"/>
    <property type="project" value="InterPro"/>
</dbReference>
<accession>A0A401S985</accession>
<dbReference type="PANTHER" id="PTHR24026">
    <property type="entry name" value="FAT ATYPICAL CADHERIN-RELATED"/>
    <property type="match status" value="1"/>
</dbReference>